<gene>
    <name evidence="2" type="ORF">JCM14722_06840</name>
</gene>
<reference evidence="2" key="1">
    <citation type="submission" date="2022-08" db="EMBL/GenBank/DDBJ databases">
        <title>Genome Sequence of the sulphate-reducing bacterium, Pseudodesulfovibrio portus JCM14722.</title>
        <authorList>
            <person name="Kondo R."/>
            <person name="Kataoka T."/>
        </authorList>
    </citation>
    <scope>NUCLEOTIDE SEQUENCE</scope>
    <source>
        <strain evidence="2">JCM 14722</strain>
    </source>
</reference>
<organism evidence="2 3">
    <name type="scientific">Pseudodesulfovibrio portus</name>
    <dbReference type="NCBI Taxonomy" id="231439"/>
    <lineage>
        <taxon>Bacteria</taxon>
        <taxon>Pseudomonadati</taxon>
        <taxon>Thermodesulfobacteriota</taxon>
        <taxon>Desulfovibrionia</taxon>
        <taxon>Desulfovibrionales</taxon>
        <taxon>Desulfovibrionaceae</taxon>
    </lineage>
</organism>
<dbReference type="Gene3D" id="1.20.1290.10">
    <property type="entry name" value="AhpD-like"/>
    <property type="match status" value="1"/>
</dbReference>
<dbReference type="PANTHER" id="PTHR33930:SF2">
    <property type="entry name" value="BLR3452 PROTEIN"/>
    <property type="match status" value="1"/>
</dbReference>
<dbReference type="RefSeq" id="WP_264983198.1">
    <property type="nucleotide sequence ID" value="NZ_AP026708.1"/>
</dbReference>
<feature type="domain" description="Carboxymuconolactone decarboxylase-like" evidence="1">
    <location>
        <begin position="52"/>
        <end position="124"/>
    </location>
</feature>
<sequence>MGILEAGVQNIRLSWKVAFGTMQEKEWTNMESQVELKAANERNAGTFKRLMPEIAEPYTALNQEVYKDGVVSGKNKRLMALVGALVEGCRACILYQTEEALKQGASVDEILETCSVALALGGTMGMGEITRVMAYLRERDLLPG</sequence>
<dbReference type="InterPro" id="IPR029032">
    <property type="entry name" value="AhpD-like"/>
</dbReference>
<evidence type="ECO:0000313" key="2">
    <source>
        <dbReference type="EMBL" id="BDQ33142.1"/>
    </source>
</evidence>
<dbReference type="Proteomes" id="UP001061361">
    <property type="component" value="Chromosome"/>
</dbReference>
<accession>A0ABM8AP30</accession>
<keyword evidence="3" id="KW-1185">Reference proteome</keyword>
<dbReference type="EMBL" id="AP026708">
    <property type="protein sequence ID" value="BDQ33142.1"/>
    <property type="molecule type" value="Genomic_DNA"/>
</dbReference>
<dbReference type="Pfam" id="PF02627">
    <property type="entry name" value="CMD"/>
    <property type="match status" value="1"/>
</dbReference>
<proteinExistence type="predicted"/>
<evidence type="ECO:0000313" key="3">
    <source>
        <dbReference type="Proteomes" id="UP001061361"/>
    </source>
</evidence>
<dbReference type="PANTHER" id="PTHR33930">
    <property type="entry name" value="ALKYL HYDROPEROXIDE REDUCTASE AHPD"/>
    <property type="match status" value="1"/>
</dbReference>
<evidence type="ECO:0000259" key="1">
    <source>
        <dbReference type="Pfam" id="PF02627"/>
    </source>
</evidence>
<dbReference type="InterPro" id="IPR003779">
    <property type="entry name" value="CMD-like"/>
</dbReference>
<protein>
    <recommendedName>
        <fullName evidence="1">Carboxymuconolactone decarboxylase-like domain-containing protein</fullName>
    </recommendedName>
</protein>
<name>A0ABM8AP30_9BACT</name>
<dbReference type="SUPFAM" id="SSF69118">
    <property type="entry name" value="AhpD-like"/>
    <property type="match status" value="1"/>
</dbReference>